<keyword evidence="5" id="KW-0479">Metal-binding</keyword>
<feature type="binding site" evidence="4">
    <location>
        <position position="70"/>
    </location>
    <ligand>
        <name>GTP</name>
        <dbReference type="ChEBI" id="CHEBI:37565"/>
    </ligand>
</feature>
<evidence type="ECO:0000313" key="8">
    <source>
        <dbReference type="EMBL" id="RHY17603.1"/>
    </source>
</evidence>
<evidence type="ECO:0000313" key="20">
    <source>
        <dbReference type="Proteomes" id="UP000283543"/>
    </source>
</evidence>
<evidence type="ECO:0000313" key="14">
    <source>
        <dbReference type="EMBL" id="RHZ09644.1"/>
    </source>
</evidence>
<comment type="caution">
    <text evidence="14">The sequence shown here is derived from an EMBL/GenBank/DDBJ whole genome shotgun (WGS) entry which is preliminary data.</text>
</comment>
<evidence type="ECO:0000313" key="11">
    <source>
        <dbReference type="EMBL" id="RHY38896.1"/>
    </source>
</evidence>
<dbReference type="SUPFAM" id="SSF52540">
    <property type="entry name" value="P-loop containing nucleoside triphosphate hydrolases"/>
    <property type="match status" value="1"/>
</dbReference>
<evidence type="ECO:0000313" key="12">
    <source>
        <dbReference type="EMBL" id="RHY50014.1"/>
    </source>
</evidence>
<evidence type="ECO:0000313" key="16">
    <source>
        <dbReference type="Proteomes" id="UP000265716"/>
    </source>
</evidence>
<feature type="region of interest" description="Disordered" evidence="6">
    <location>
        <begin position="184"/>
        <end position="207"/>
    </location>
</feature>
<evidence type="ECO:0000256" key="4">
    <source>
        <dbReference type="PIRSR" id="PIRSR606689-1"/>
    </source>
</evidence>
<feature type="domain" description="Phosphorylated adapter RNA export protein RNA-binding" evidence="7">
    <location>
        <begin position="211"/>
        <end position="288"/>
    </location>
</feature>
<dbReference type="InterPro" id="IPR038092">
    <property type="entry name" value="PHAX_RNA-binding_sf"/>
</dbReference>
<feature type="compositionally biased region" description="Basic residues" evidence="6">
    <location>
        <begin position="192"/>
        <end position="205"/>
    </location>
</feature>
<dbReference type="Pfam" id="PF00025">
    <property type="entry name" value="Arf"/>
    <property type="match status" value="1"/>
</dbReference>
<dbReference type="InterPro" id="IPR027417">
    <property type="entry name" value="P-loop_NTPase"/>
</dbReference>
<evidence type="ECO:0000256" key="2">
    <source>
        <dbReference type="ARBA" id="ARBA00022741"/>
    </source>
</evidence>
<dbReference type="EMBL" id="QUTE01011495">
    <property type="protein sequence ID" value="RHZ09644.1"/>
    <property type="molecule type" value="Genomic_DNA"/>
</dbReference>
<dbReference type="EMBL" id="QUTC01012591">
    <property type="protein sequence ID" value="RHY36277.1"/>
    <property type="molecule type" value="Genomic_DNA"/>
</dbReference>
<evidence type="ECO:0000313" key="18">
    <source>
        <dbReference type="Proteomes" id="UP000266239"/>
    </source>
</evidence>
<dbReference type="CDD" id="cd00878">
    <property type="entry name" value="Arf_Arl"/>
    <property type="match status" value="1"/>
</dbReference>
<dbReference type="Gene3D" id="1.10.10.1440">
    <property type="entry name" value="PHAX RNA-binding domain"/>
    <property type="match status" value="1"/>
</dbReference>
<name>A0A397F593_APHAT</name>
<evidence type="ECO:0000256" key="3">
    <source>
        <dbReference type="ARBA" id="ARBA00023134"/>
    </source>
</evidence>
<reference evidence="15 16" key="1">
    <citation type="submission" date="2018-08" db="EMBL/GenBank/DDBJ databases">
        <title>Aphanomyces genome sequencing and annotation.</title>
        <authorList>
            <person name="Minardi D."/>
            <person name="Oidtmann B."/>
            <person name="Van Der Giezen M."/>
            <person name="Studholme D.J."/>
        </authorList>
    </citation>
    <scope>NUCLEOTIDE SEQUENCE [LARGE SCALE GENOMIC DNA]</scope>
    <source>
        <strain evidence="14 17">197901</strain>
        <strain evidence="11 19">D2</strain>
        <strain evidence="13 21">FDL457</strain>
        <strain evidence="8 15">Kv</strain>
        <strain evidence="10 16">SA</strain>
        <strain evidence="12 20">Si</strain>
        <strain evidence="9 18">Yx</strain>
    </source>
</reference>
<dbReference type="InterPro" id="IPR006689">
    <property type="entry name" value="Small_GTPase_ARF/SAR"/>
</dbReference>
<dbReference type="SMART" id="SM00178">
    <property type="entry name" value="SAR"/>
    <property type="match status" value="1"/>
</dbReference>
<keyword evidence="3 4" id="KW-0342">GTP-binding</keyword>
<evidence type="ECO:0000313" key="13">
    <source>
        <dbReference type="EMBL" id="RHZ04586.1"/>
    </source>
</evidence>
<sequence>MGTTLSRKVGRYWTRKDRRVLLVGLDSAGKTTILYHLRLHKAIPTLPTLGFNTEALSFHGLTLNLWDVGGQDTLRPYWRHHFTGTQGIVFVIDSSDHERVDLAKAELHGVLHDDQLRDACLLVLMNKQDLAKGDVDVVKELALEEVCQSRKYLVQPTVATTGAGLEQGFMWLCEHMNWLFLNMPDPGTKAQQPRHKNGQRKKQSHAQRVGREIAQVLGERKIHLVVRVVALIGERLARSVLTETLSMQKQGSTLKTVTGRSRTLGGAFFTLLKERVTKETYKDIYALEDQKKKEMKKSKVRAARIKTENALMGGFSTQLHLHDDSKDAEDGEVADVREENPRFIERDSDHDMDDEA</sequence>
<dbReference type="GO" id="GO:0003924">
    <property type="term" value="F:GTPase activity"/>
    <property type="evidence" value="ECO:0007669"/>
    <property type="project" value="InterPro"/>
</dbReference>
<dbReference type="EMBL" id="QUSZ01003659">
    <property type="protein sequence ID" value="RHY17603.1"/>
    <property type="molecule type" value="Genomic_DNA"/>
</dbReference>
<evidence type="ECO:0000313" key="19">
    <source>
        <dbReference type="Proteomes" id="UP000266643"/>
    </source>
</evidence>
<dbReference type="Proteomes" id="UP000265427">
    <property type="component" value="Unassembled WGS sequence"/>
</dbReference>
<evidence type="ECO:0000313" key="21">
    <source>
        <dbReference type="Proteomes" id="UP000286510"/>
    </source>
</evidence>
<dbReference type="SMART" id="SM00177">
    <property type="entry name" value="ARF"/>
    <property type="match status" value="1"/>
</dbReference>
<accession>A0A397F593</accession>
<dbReference type="NCBIfam" id="TIGR00231">
    <property type="entry name" value="small_GTP"/>
    <property type="match status" value="1"/>
</dbReference>
<dbReference type="AlphaFoldDB" id="A0A397F593"/>
<evidence type="ECO:0000313" key="17">
    <source>
        <dbReference type="Proteomes" id="UP000266196"/>
    </source>
</evidence>
<dbReference type="EMBL" id="QUTD01011984">
    <property type="protein sequence ID" value="RHY38896.1"/>
    <property type="molecule type" value="Genomic_DNA"/>
</dbReference>
<evidence type="ECO:0000313" key="9">
    <source>
        <dbReference type="EMBL" id="RHY18776.1"/>
    </source>
</evidence>
<evidence type="ECO:0000259" key="7">
    <source>
        <dbReference type="Pfam" id="PF10258"/>
    </source>
</evidence>
<dbReference type="VEuPathDB" id="FungiDB:H257_14039"/>
<dbReference type="EMBL" id="QUTB01006434">
    <property type="protein sequence ID" value="RHY50014.1"/>
    <property type="molecule type" value="Genomic_DNA"/>
</dbReference>
<dbReference type="Proteomes" id="UP000266643">
    <property type="component" value="Unassembled WGS sequence"/>
</dbReference>
<dbReference type="Proteomes" id="UP000283543">
    <property type="component" value="Unassembled WGS sequence"/>
</dbReference>
<proteinExistence type="inferred from homology"/>
<dbReference type="GO" id="GO:0030010">
    <property type="term" value="P:establishment of cell polarity"/>
    <property type="evidence" value="ECO:0007669"/>
    <property type="project" value="UniProtKB-ARBA"/>
</dbReference>
<evidence type="ECO:0000256" key="1">
    <source>
        <dbReference type="ARBA" id="ARBA00010290"/>
    </source>
</evidence>
<keyword evidence="5" id="KW-0460">Magnesium</keyword>
<feature type="binding site" evidence="5">
    <location>
        <position position="31"/>
    </location>
    <ligand>
        <name>Mg(2+)</name>
        <dbReference type="ChEBI" id="CHEBI:18420"/>
    </ligand>
</feature>
<evidence type="ECO:0000256" key="6">
    <source>
        <dbReference type="SAM" id="MobiDB-lite"/>
    </source>
</evidence>
<dbReference type="GO" id="GO:0046872">
    <property type="term" value="F:metal ion binding"/>
    <property type="evidence" value="ECO:0007669"/>
    <property type="project" value="UniProtKB-KW"/>
</dbReference>
<dbReference type="GO" id="GO:0005525">
    <property type="term" value="F:GTP binding"/>
    <property type="evidence" value="ECO:0007669"/>
    <property type="project" value="UniProtKB-KW"/>
</dbReference>
<dbReference type="InterPro" id="IPR019385">
    <property type="entry name" value="PHAX_RNA-binding_domain"/>
</dbReference>
<dbReference type="InterPro" id="IPR024156">
    <property type="entry name" value="Small_GTPase_ARF"/>
</dbReference>
<dbReference type="EMBL" id="QUTF01017307">
    <property type="protein sequence ID" value="RHZ04586.1"/>
    <property type="molecule type" value="Genomic_DNA"/>
</dbReference>
<dbReference type="InterPro" id="IPR005225">
    <property type="entry name" value="Small_GTP-bd"/>
</dbReference>
<dbReference type="Proteomes" id="UP000266196">
    <property type="component" value="Unassembled WGS sequence"/>
</dbReference>
<feature type="region of interest" description="Disordered" evidence="6">
    <location>
        <begin position="316"/>
        <end position="356"/>
    </location>
</feature>
<keyword evidence="2 4" id="KW-0547">Nucleotide-binding</keyword>
<evidence type="ECO:0000313" key="10">
    <source>
        <dbReference type="EMBL" id="RHY36277.1"/>
    </source>
</evidence>
<feature type="binding site" evidence="4">
    <location>
        <begin position="126"/>
        <end position="129"/>
    </location>
    <ligand>
        <name>GTP</name>
        <dbReference type="ChEBI" id="CHEBI:37565"/>
    </ligand>
</feature>
<dbReference type="Proteomes" id="UP000286510">
    <property type="component" value="Unassembled WGS sequence"/>
</dbReference>
<evidence type="ECO:0000313" key="15">
    <source>
        <dbReference type="Proteomes" id="UP000265427"/>
    </source>
</evidence>
<feature type="binding site" evidence="4">
    <location>
        <begin position="24"/>
        <end position="31"/>
    </location>
    <ligand>
        <name>GTP</name>
        <dbReference type="ChEBI" id="CHEBI:37565"/>
    </ligand>
</feature>
<dbReference type="Proteomes" id="UP000265716">
    <property type="component" value="Unassembled WGS sequence"/>
</dbReference>
<dbReference type="PANTHER" id="PTHR11711">
    <property type="entry name" value="ADP RIBOSYLATION FACTOR-RELATED"/>
    <property type="match status" value="1"/>
</dbReference>
<dbReference type="Proteomes" id="UP000266239">
    <property type="component" value="Unassembled WGS sequence"/>
</dbReference>
<dbReference type="PRINTS" id="PR00328">
    <property type="entry name" value="SAR1GTPBP"/>
</dbReference>
<feature type="binding site" evidence="5">
    <location>
        <position position="48"/>
    </location>
    <ligand>
        <name>Mg(2+)</name>
        <dbReference type="ChEBI" id="CHEBI:18420"/>
    </ligand>
</feature>
<comment type="similarity">
    <text evidence="1">Belongs to the small GTPase superfamily. Arf family.</text>
</comment>
<dbReference type="FunFam" id="3.40.50.300:FF:000412">
    <property type="entry name" value="ADP-ribosylation factor 1"/>
    <property type="match status" value="1"/>
</dbReference>
<protein>
    <recommendedName>
        <fullName evidence="7">Phosphorylated adapter RNA export protein RNA-binding domain-containing protein</fullName>
    </recommendedName>
</protein>
<feature type="compositionally biased region" description="Basic and acidic residues" evidence="6">
    <location>
        <begin position="334"/>
        <end position="349"/>
    </location>
</feature>
<dbReference type="Gene3D" id="3.40.50.300">
    <property type="entry name" value="P-loop containing nucleotide triphosphate hydrolases"/>
    <property type="match status" value="1"/>
</dbReference>
<dbReference type="EMBL" id="QUTA01004687">
    <property type="protein sequence ID" value="RHY18776.1"/>
    <property type="molecule type" value="Genomic_DNA"/>
</dbReference>
<organism evidence="14 17">
    <name type="scientific">Aphanomyces astaci</name>
    <name type="common">Crayfish plague agent</name>
    <dbReference type="NCBI Taxonomy" id="112090"/>
    <lineage>
        <taxon>Eukaryota</taxon>
        <taxon>Sar</taxon>
        <taxon>Stramenopiles</taxon>
        <taxon>Oomycota</taxon>
        <taxon>Saprolegniomycetes</taxon>
        <taxon>Saprolegniales</taxon>
        <taxon>Verrucalvaceae</taxon>
        <taxon>Aphanomyces</taxon>
    </lineage>
</organism>
<evidence type="ECO:0000256" key="5">
    <source>
        <dbReference type="PIRSR" id="PIRSR606689-2"/>
    </source>
</evidence>
<dbReference type="PROSITE" id="PS51417">
    <property type="entry name" value="ARF"/>
    <property type="match status" value="1"/>
</dbReference>
<dbReference type="Pfam" id="PF10258">
    <property type="entry name" value="PHAX_RNA-bd"/>
    <property type="match status" value="1"/>
</dbReference>
<gene>
    <name evidence="9" type="ORF">DYB25_004998</name>
    <name evidence="13" type="ORF">DYB26_015287</name>
    <name evidence="11" type="ORF">DYB30_007796</name>
    <name evidence="14" type="ORF">DYB31_002830</name>
    <name evidence="12" type="ORF">DYB34_004534</name>
    <name evidence="8" type="ORF">DYB36_009900</name>
    <name evidence="10" type="ORF">DYB38_005620</name>
</gene>